<dbReference type="PROSITE" id="PS50067">
    <property type="entry name" value="KINESIN_MOTOR_2"/>
    <property type="match status" value="1"/>
</dbReference>
<dbReference type="Proteomes" id="UP001642484">
    <property type="component" value="Unassembled WGS sequence"/>
</dbReference>
<organism evidence="9 10">
    <name type="scientific">Durusdinium trenchii</name>
    <dbReference type="NCBI Taxonomy" id="1381693"/>
    <lineage>
        <taxon>Eukaryota</taxon>
        <taxon>Sar</taxon>
        <taxon>Alveolata</taxon>
        <taxon>Dinophyceae</taxon>
        <taxon>Suessiales</taxon>
        <taxon>Symbiodiniaceae</taxon>
        <taxon>Durusdinium</taxon>
    </lineage>
</organism>
<dbReference type="InterPro" id="IPR027417">
    <property type="entry name" value="P-loop_NTPase"/>
</dbReference>
<evidence type="ECO:0000256" key="7">
    <source>
        <dbReference type="SAM" id="MobiDB-lite"/>
    </source>
</evidence>
<evidence type="ECO:0000259" key="8">
    <source>
        <dbReference type="PROSITE" id="PS50067"/>
    </source>
</evidence>
<keyword evidence="6" id="KW-0175">Coiled coil</keyword>
<dbReference type="EMBL" id="CAXAMN010023051">
    <property type="protein sequence ID" value="CAK9074867.1"/>
    <property type="molecule type" value="Genomic_DNA"/>
</dbReference>
<dbReference type="SUPFAM" id="SSF52540">
    <property type="entry name" value="P-loop containing nucleoside triphosphate hydrolases"/>
    <property type="match status" value="1"/>
</dbReference>
<evidence type="ECO:0000256" key="3">
    <source>
        <dbReference type="ARBA" id="ARBA00022840"/>
    </source>
</evidence>
<dbReference type="PRINTS" id="PR00380">
    <property type="entry name" value="KINESINHEAVY"/>
</dbReference>
<comment type="caution">
    <text evidence="9">The sequence shown here is derived from an EMBL/GenBank/DDBJ whole genome shotgun (WGS) entry which is preliminary data.</text>
</comment>
<accession>A0ABP0PIE2</accession>
<feature type="coiled-coil region" evidence="6">
    <location>
        <begin position="363"/>
        <end position="496"/>
    </location>
</feature>
<dbReference type="PANTHER" id="PTHR47972:SF45">
    <property type="entry name" value="PROTEIN CLARET SEGREGATIONAL"/>
    <property type="match status" value="1"/>
</dbReference>
<feature type="domain" description="Kinesin motor" evidence="8">
    <location>
        <begin position="858"/>
        <end position="1173"/>
    </location>
</feature>
<reference evidence="9 10" key="1">
    <citation type="submission" date="2024-02" db="EMBL/GenBank/DDBJ databases">
        <authorList>
            <person name="Chen Y."/>
            <person name="Shah S."/>
            <person name="Dougan E. K."/>
            <person name="Thang M."/>
            <person name="Chan C."/>
        </authorList>
    </citation>
    <scope>NUCLEOTIDE SEQUENCE [LARGE SCALE GENOMIC DNA]</scope>
</reference>
<feature type="compositionally biased region" description="Basic and acidic residues" evidence="7">
    <location>
        <begin position="33"/>
        <end position="45"/>
    </location>
</feature>
<dbReference type="PANTHER" id="PTHR47972">
    <property type="entry name" value="KINESIN-LIKE PROTEIN KLP-3"/>
    <property type="match status" value="1"/>
</dbReference>
<dbReference type="InterPro" id="IPR027640">
    <property type="entry name" value="Kinesin-like_fam"/>
</dbReference>
<keyword evidence="1" id="KW-0493">Microtubule</keyword>
<evidence type="ECO:0000256" key="1">
    <source>
        <dbReference type="ARBA" id="ARBA00022701"/>
    </source>
</evidence>
<keyword evidence="4 5" id="KW-0505">Motor protein</keyword>
<feature type="coiled-coil region" evidence="6">
    <location>
        <begin position="219"/>
        <end position="336"/>
    </location>
</feature>
<comment type="similarity">
    <text evidence="5">Belongs to the TRAFAC class myosin-kinesin ATPase superfamily. Kinesin family.</text>
</comment>
<evidence type="ECO:0000256" key="6">
    <source>
        <dbReference type="SAM" id="Coils"/>
    </source>
</evidence>
<feature type="region of interest" description="Disordered" evidence="7">
    <location>
        <begin position="679"/>
        <end position="706"/>
    </location>
</feature>
<feature type="region of interest" description="Disordered" evidence="7">
    <location>
        <begin position="1"/>
        <end position="81"/>
    </location>
</feature>
<protein>
    <recommendedName>
        <fullName evidence="8">Kinesin motor domain-containing protein</fullName>
    </recommendedName>
</protein>
<feature type="binding site" evidence="5">
    <location>
        <begin position="933"/>
        <end position="940"/>
    </location>
    <ligand>
        <name>ATP</name>
        <dbReference type="ChEBI" id="CHEBI:30616"/>
    </ligand>
</feature>
<dbReference type="InterPro" id="IPR036961">
    <property type="entry name" value="Kinesin_motor_dom_sf"/>
</dbReference>
<evidence type="ECO:0000313" key="10">
    <source>
        <dbReference type="Proteomes" id="UP001642484"/>
    </source>
</evidence>
<dbReference type="SMART" id="SM00129">
    <property type="entry name" value="KISc"/>
    <property type="match status" value="1"/>
</dbReference>
<keyword evidence="2 5" id="KW-0547">Nucleotide-binding</keyword>
<feature type="compositionally biased region" description="Polar residues" evidence="7">
    <location>
        <begin position="22"/>
        <end position="32"/>
    </location>
</feature>
<gene>
    <name evidence="9" type="ORF">CCMP2556_LOCUS36859</name>
</gene>
<dbReference type="Pfam" id="PF00225">
    <property type="entry name" value="Kinesin"/>
    <property type="match status" value="1"/>
</dbReference>
<evidence type="ECO:0000313" key="9">
    <source>
        <dbReference type="EMBL" id="CAK9074867.1"/>
    </source>
</evidence>
<evidence type="ECO:0000256" key="5">
    <source>
        <dbReference type="PROSITE-ProRule" id="PRU00283"/>
    </source>
</evidence>
<dbReference type="InterPro" id="IPR001752">
    <property type="entry name" value="Kinesin_motor_dom"/>
</dbReference>
<name>A0ABP0PIE2_9DINO</name>
<feature type="region of interest" description="Disordered" evidence="7">
    <location>
        <begin position="1176"/>
        <end position="1206"/>
    </location>
</feature>
<evidence type="ECO:0000256" key="4">
    <source>
        <dbReference type="ARBA" id="ARBA00023175"/>
    </source>
</evidence>
<keyword evidence="3 5" id="KW-0067">ATP-binding</keyword>
<evidence type="ECO:0000256" key="2">
    <source>
        <dbReference type="ARBA" id="ARBA00022741"/>
    </source>
</evidence>
<keyword evidence="10" id="KW-1185">Reference proteome</keyword>
<dbReference type="Gene3D" id="3.40.850.10">
    <property type="entry name" value="Kinesin motor domain"/>
    <property type="match status" value="1"/>
</dbReference>
<sequence length="1206" mass="137696">MASMAYRGILQEVRAEHENDENIQPATPANIQDSKDRPTDDDRVRFGFKPKTPPPVTKGAVHDGSQKAAVSAGTPPPPPPPLPTGAKAFDVHTLLRRTIGDPDDVLAVLKLKPTAGKYDFKDKIADLQAMICPLKNALSDQRLKAKALVDALLSMESGINNQLQTSAQEVVMLRKAVSEANERLCFADKEITALRTEQKQLRCSTEEGKRHEELLGEKLSEMSSRTSRLEQDLEEARKIARSYSEDAAKYKRRCEEMGEKHKTQMEEAAELLRRQVNDTMQAQEQLVEAHHKKEVTLRAEFEKAKEAKKQEHKQQLDELKEVLRMKESEMQANTDALRDYYKKIMHEKDALLRNKESEMKTTISDMEQTYQAAIEEREGTLEEQENRMKNCIETLQKKHEVTLRELMQRQQQKEDKMRSSMDNLKETHEALLQEAVAGHRQKEAEMSLSIDELKRAHQAELKEKEHKMKESIEVLRDTQEAALREMESVHKQKETELREFVESLQRTHKRVLDEKDMAHEQKDEWTECKEVRKRGDQTKRFLRTFCTQLPHSKDAAQKQAVKMLEQQLSDKESEVRSRISNLEQNQQRAVDEIEKSFRLKEEAAERAASESAAFLRQQETSLREMVHSLQRQLDEKEANLRDTIQSMQLLQNASSEQLRLEQQRVQRLETEAEDLRNRSIANLQRADQSEAELVSTRHQMHDLQEREQQRIQRLETEKEQLAEKASERQAALQEELIRLKMLAKRFEEEAISLKASVDAKQAQCEKLSMERDALKVEFRSYKEHHGTSNQQQMEAITELKLTVDKLSKQVDFTKAELQIQQGNLTQRQGYIISLENQLAQAELTRRELHNVIQELKGNIRVFCRIRPQLENRDSLSLQVSENRIALDHMSESYTFGFDRVFDTTSTQEAIFDEVDGLVQSALDGYKVCIFAYGQTGSGKTFTMQGSEGARGLIPRCLSKILQCSEAMRAAGWEWTLKVSFLEVYNEVLRDLLDNDGSNLVHVIKHDDAYGTMVTNVTSVEVKQMDHINRLMERAGKARAVGATDMNATSSRSHSIFAMYLHGVNRELQCELQGALHLVDLAGSERLDKSGSTGDRLKETQNINKSLSSLADVFLAKAEGRSHIPFRNSKLTHLMEPCLNGQGKTLMVVNVGPEAMHAHETLCSLRFAAQVSQCTTGGKPKRCLRSAPPKSNTGSCRQAAASSRRGK</sequence>
<proteinExistence type="inferred from homology"/>